<dbReference type="EMBL" id="QVEP01000019">
    <property type="protein sequence ID" value="RGB79772.1"/>
    <property type="molecule type" value="Genomic_DNA"/>
</dbReference>
<evidence type="ECO:0000256" key="2">
    <source>
        <dbReference type="ARBA" id="ARBA00009347"/>
    </source>
</evidence>
<protein>
    <submittedName>
        <fullName evidence="10">Acyl-CoA dehydrogenase</fullName>
    </submittedName>
</protein>
<dbReference type="SUPFAM" id="SSF47203">
    <property type="entry name" value="Acyl-CoA dehydrogenase C-terminal domain-like"/>
    <property type="match status" value="1"/>
</dbReference>
<evidence type="ECO:0000313" key="11">
    <source>
        <dbReference type="Proteomes" id="UP000260773"/>
    </source>
</evidence>
<feature type="domain" description="Acyl-CoA dehydrogenase/oxidase N-terminal" evidence="9">
    <location>
        <begin position="10"/>
        <end position="119"/>
    </location>
</feature>
<evidence type="ECO:0000256" key="1">
    <source>
        <dbReference type="ARBA" id="ARBA00001974"/>
    </source>
</evidence>
<dbReference type="InterPro" id="IPR036250">
    <property type="entry name" value="AcylCo_DH-like_C"/>
</dbReference>
<evidence type="ECO:0000256" key="5">
    <source>
        <dbReference type="ARBA" id="ARBA00023002"/>
    </source>
</evidence>
<dbReference type="Gene3D" id="2.40.110.10">
    <property type="entry name" value="Butyryl-CoA Dehydrogenase, subunit A, domain 2"/>
    <property type="match status" value="1"/>
</dbReference>
<feature type="domain" description="Acyl-CoA oxidase/dehydrogenase middle" evidence="8">
    <location>
        <begin position="124"/>
        <end position="218"/>
    </location>
</feature>
<evidence type="ECO:0000256" key="3">
    <source>
        <dbReference type="ARBA" id="ARBA00022630"/>
    </source>
</evidence>
<dbReference type="Gene3D" id="1.20.140.10">
    <property type="entry name" value="Butyryl-CoA Dehydrogenase, subunit A, domain 3"/>
    <property type="match status" value="1"/>
</dbReference>
<comment type="cofactor">
    <cofactor evidence="1 6">
        <name>FAD</name>
        <dbReference type="ChEBI" id="CHEBI:57692"/>
    </cofactor>
</comment>
<proteinExistence type="inferred from homology"/>
<feature type="domain" description="Acyl-CoA dehydrogenase/oxidase C-terminal" evidence="7">
    <location>
        <begin position="231"/>
        <end position="379"/>
    </location>
</feature>
<dbReference type="PROSITE" id="PS00073">
    <property type="entry name" value="ACYL_COA_DH_2"/>
    <property type="match status" value="1"/>
</dbReference>
<dbReference type="FunFam" id="2.40.110.10:FF:000001">
    <property type="entry name" value="Acyl-CoA dehydrogenase, mitochondrial"/>
    <property type="match status" value="1"/>
</dbReference>
<dbReference type="Pfam" id="PF02770">
    <property type="entry name" value="Acyl-CoA_dh_M"/>
    <property type="match status" value="1"/>
</dbReference>
<organism evidence="10 11">
    <name type="scientific">Coprococcus catus</name>
    <dbReference type="NCBI Taxonomy" id="116085"/>
    <lineage>
        <taxon>Bacteria</taxon>
        <taxon>Bacillati</taxon>
        <taxon>Bacillota</taxon>
        <taxon>Clostridia</taxon>
        <taxon>Lachnospirales</taxon>
        <taxon>Lachnospiraceae</taxon>
        <taxon>Coprococcus</taxon>
    </lineage>
</organism>
<dbReference type="InterPro" id="IPR009075">
    <property type="entry name" value="AcylCo_DH/oxidase_C"/>
</dbReference>
<keyword evidence="3 6" id="KW-0285">Flavoprotein</keyword>
<dbReference type="Pfam" id="PF00441">
    <property type="entry name" value="Acyl-CoA_dh_1"/>
    <property type="match status" value="1"/>
</dbReference>
<evidence type="ECO:0000259" key="9">
    <source>
        <dbReference type="Pfam" id="PF02771"/>
    </source>
</evidence>
<dbReference type="Proteomes" id="UP000260773">
    <property type="component" value="Unassembled WGS sequence"/>
</dbReference>
<dbReference type="GO" id="GO:0050660">
    <property type="term" value="F:flavin adenine dinucleotide binding"/>
    <property type="evidence" value="ECO:0007669"/>
    <property type="project" value="InterPro"/>
</dbReference>
<dbReference type="InterPro" id="IPR037069">
    <property type="entry name" value="AcylCoA_DH/ox_N_sf"/>
</dbReference>
<dbReference type="PIRSF" id="PIRSF016578">
    <property type="entry name" value="HsaA"/>
    <property type="match status" value="1"/>
</dbReference>
<dbReference type="Gene3D" id="1.10.540.10">
    <property type="entry name" value="Acyl-CoA dehydrogenase/oxidase, N-terminal domain"/>
    <property type="match status" value="1"/>
</dbReference>
<dbReference type="PANTHER" id="PTHR43884:SF12">
    <property type="entry name" value="ISOVALERYL-COA DEHYDROGENASE, MITOCHONDRIAL-RELATED"/>
    <property type="match status" value="1"/>
</dbReference>
<evidence type="ECO:0000259" key="7">
    <source>
        <dbReference type="Pfam" id="PF00441"/>
    </source>
</evidence>
<dbReference type="GO" id="GO:0003995">
    <property type="term" value="F:acyl-CoA dehydrogenase activity"/>
    <property type="evidence" value="ECO:0007669"/>
    <property type="project" value="InterPro"/>
</dbReference>
<dbReference type="AlphaFoldDB" id="A0A3E2TN03"/>
<comment type="caution">
    <text evidence="10">The sequence shown here is derived from an EMBL/GenBank/DDBJ whole genome shotgun (WGS) entry which is preliminary data.</text>
</comment>
<dbReference type="FunFam" id="1.20.140.10:FF:000011">
    <property type="entry name" value="Medium-chain specific acyl-CoA dehydrogenase, mitochondrial"/>
    <property type="match status" value="1"/>
</dbReference>
<dbReference type="InterPro" id="IPR006091">
    <property type="entry name" value="Acyl-CoA_Oxase/DH_mid-dom"/>
</dbReference>
<dbReference type="RefSeq" id="WP_117528427.1">
    <property type="nucleotide sequence ID" value="NZ_JAQENQ010000020.1"/>
</dbReference>
<keyword evidence="5 6" id="KW-0560">Oxidoreductase</keyword>
<dbReference type="PANTHER" id="PTHR43884">
    <property type="entry name" value="ACYL-COA DEHYDROGENASE"/>
    <property type="match status" value="1"/>
</dbReference>
<gene>
    <name evidence="10" type="ORF">DW070_09080</name>
</gene>
<comment type="similarity">
    <text evidence="2 6">Belongs to the acyl-CoA dehydrogenase family.</text>
</comment>
<reference evidence="10 11" key="1">
    <citation type="submission" date="2018-08" db="EMBL/GenBank/DDBJ databases">
        <title>A genome reference for cultivated species of the human gut microbiota.</title>
        <authorList>
            <person name="Zou Y."/>
            <person name="Xue W."/>
            <person name="Luo G."/>
        </authorList>
    </citation>
    <scope>NUCLEOTIDE SEQUENCE [LARGE SCALE GENOMIC DNA]</scope>
    <source>
        <strain evidence="10 11">AF45-17</strain>
    </source>
</reference>
<dbReference type="SUPFAM" id="SSF56645">
    <property type="entry name" value="Acyl-CoA dehydrogenase NM domain-like"/>
    <property type="match status" value="1"/>
</dbReference>
<evidence type="ECO:0000256" key="6">
    <source>
        <dbReference type="RuleBase" id="RU362125"/>
    </source>
</evidence>
<keyword evidence="4 6" id="KW-0274">FAD</keyword>
<name>A0A3E2TN03_9FIRM</name>
<dbReference type="Pfam" id="PF02771">
    <property type="entry name" value="Acyl-CoA_dh_N"/>
    <property type="match status" value="1"/>
</dbReference>
<dbReference type="InterPro" id="IPR006089">
    <property type="entry name" value="Acyl-CoA_DH_CS"/>
</dbReference>
<dbReference type="InterPro" id="IPR046373">
    <property type="entry name" value="Acyl-CoA_Oxase/DH_mid-dom_sf"/>
</dbReference>
<dbReference type="InterPro" id="IPR009100">
    <property type="entry name" value="AcylCoA_DH/oxidase_NM_dom_sf"/>
</dbReference>
<dbReference type="InterPro" id="IPR013786">
    <property type="entry name" value="AcylCoA_DH/ox_N"/>
</dbReference>
<evidence type="ECO:0000259" key="8">
    <source>
        <dbReference type="Pfam" id="PF02770"/>
    </source>
</evidence>
<accession>A0A3E2TN03</accession>
<sequence>MYFKRDYGLTEEQKDLQAMVHEFAEKEIKPRAAEWDVNGSFSDDVLEMAKEMGLHLMAVPEKFGGMGLDKVTECILREEIGWADAGFSVTLGGFALGFLPVMLAGTDQQIAKFADVITAGGAAAFALTEAQGGSDAANTKTTAKKVGNTYVLNGSKAFISNGDIADVYTVFAMTDKSKGVKGISAFMVDRNTPGFSIGTHENKMGIRSSHTCSLYFDEMAIPEENLIGKEGEGFKIAMNTLNRTRVSGASGCVGIMQRAVEEAVAYSKEREVFGKPICKHQGIAFMLADMEIKTQAARQMVRYAARTFDADIIDPMVGSCSKTFVSDNAVQVCLDAIQVLGGYGYSREYPVEKLLRDAKSYQITEGTNQIQRVTISGNMLK</sequence>
<evidence type="ECO:0000313" key="10">
    <source>
        <dbReference type="EMBL" id="RGB79772.1"/>
    </source>
</evidence>
<evidence type="ECO:0000256" key="4">
    <source>
        <dbReference type="ARBA" id="ARBA00022827"/>
    </source>
</evidence>